<dbReference type="SUPFAM" id="SSF140931">
    <property type="entry name" value="Fic-like"/>
    <property type="match status" value="1"/>
</dbReference>
<feature type="domain" description="Fido" evidence="1">
    <location>
        <begin position="133"/>
        <end position="285"/>
    </location>
</feature>
<dbReference type="InterPro" id="IPR003812">
    <property type="entry name" value="Fido"/>
</dbReference>
<dbReference type="PROSITE" id="PS51459">
    <property type="entry name" value="FIDO"/>
    <property type="match status" value="1"/>
</dbReference>
<keyword evidence="3" id="KW-1185">Reference proteome</keyword>
<proteinExistence type="predicted"/>
<sequence length="392" mass="43036">MKTSDLSPARRKLLVPCVDYPGAFALVPPPTPRVLDLKGVGDELRRASNALELLKDLSSRLPNPDLITRTADRREAVRSSQIEGTNAGVNDLFTYEATGSGEGLPPDVRVTRNYVVALEYGLRKVRKSGPATLDNVLVKELHAHLMDGVEHGGTPGEFRKIQNWIGGGGNIYRARFVPPPPDHVPTCMDDLARLLAYSPGEEEQMVLSLVMRMAIAHAQFETIHPFIDGNGRVGRILLPLMLAAEGYPPVYLAGYLKDNQREYYDVLAGVQLRDEWSAWVKFFVCGVEEAVQESMRTALALEGILNRWKGQLANLGLRSHSVLLKFPELMIGTPVLTAHHASKTLGVSFPAASAALAQLEKMGILVQPVKQQRNRIFVATEVIDVLNRPVGG</sequence>
<dbReference type="PIRSF" id="PIRSF038925">
    <property type="entry name" value="AMP-prot_trans"/>
    <property type="match status" value="1"/>
</dbReference>
<dbReference type="InterPro" id="IPR025758">
    <property type="entry name" value="Fic/DOC_N"/>
</dbReference>
<dbReference type="Gene3D" id="1.10.3290.10">
    <property type="entry name" value="Fido-like domain"/>
    <property type="match status" value="1"/>
</dbReference>
<protein>
    <submittedName>
        <fullName evidence="2">Fic family protein</fullName>
    </submittedName>
</protein>
<dbReference type="Proteomes" id="UP000663651">
    <property type="component" value="Chromosome"/>
</dbReference>
<gene>
    <name evidence="2" type="ORF">JZM60_00125</name>
</gene>
<reference evidence="2 3" key="1">
    <citation type="submission" date="2021-03" db="EMBL/GenBank/DDBJ databases">
        <title>Geobacter metallireducens gen. nov. sp. nov., a microorganism capable of coupling the complete oxidation of organic compounds to the reduction of iron and other metals.</title>
        <authorList>
            <person name="Li Y."/>
        </authorList>
    </citation>
    <scope>NUCLEOTIDE SEQUENCE [LARGE SCALE GENOMIC DNA]</scope>
    <source>
        <strain evidence="2 3">Jerry-YX</strain>
    </source>
</reference>
<dbReference type="PANTHER" id="PTHR13504:SF38">
    <property type="entry name" value="FIDO DOMAIN-CONTAINING PROTEIN"/>
    <property type="match status" value="1"/>
</dbReference>
<dbReference type="EMBL" id="CP071382">
    <property type="protein sequence ID" value="QSV45742.1"/>
    <property type="molecule type" value="Genomic_DNA"/>
</dbReference>
<evidence type="ECO:0000259" key="1">
    <source>
        <dbReference type="PROSITE" id="PS51459"/>
    </source>
</evidence>
<evidence type="ECO:0000313" key="2">
    <source>
        <dbReference type="EMBL" id="QSV45742.1"/>
    </source>
</evidence>
<dbReference type="Pfam" id="PF02661">
    <property type="entry name" value="Fic"/>
    <property type="match status" value="1"/>
</dbReference>
<evidence type="ECO:0000313" key="3">
    <source>
        <dbReference type="Proteomes" id="UP000663651"/>
    </source>
</evidence>
<dbReference type="InterPro" id="IPR026287">
    <property type="entry name" value="SoFic-like"/>
</dbReference>
<dbReference type="PANTHER" id="PTHR13504">
    <property type="entry name" value="FIDO DOMAIN-CONTAINING PROTEIN DDB_G0283145"/>
    <property type="match status" value="1"/>
</dbReference>
<accession>A0ABX7Q2T7</accession>
<dbReference type="Pfam" id="PF13784">
    <property type="entry name" value="Fic_N"/>
    <property type="match status" value="1"/>
</dbReference>
<organism evidence="2 3">
    <name type="scientific">Geobacter benzoatilyticus</name>
    <dbReference type="NCBI Taxonomy" id="2815309"/>
    <lineage>
        <taxon>Bacteria</taxon>
        <taxon>Pseudomonadati</taxon>
        <taxon>Thermodesulfobacteriota</taxon>
        <taxon>Desulfuromonadia</taxon>
        <taxon>Geobacterales</taxon>
        <taxon>Geobacteraceae</taxon>
        <taxon>Geobacter</taxon>
    </lineage>
</organism>
<dbReference type="RefSeq" id="WP_207163533.1">
    <property type="nucleotide sequence ID" value="NZ_CP071382.1"/>
</dbReference>
<dbReference type="InterPro" id="IPR036597">
    <property type="entry name" value="Fido-like_dom_sf"/>
</dbReference>
<dbReference type="InterPro" id="IPR040198">
    <property type="entry name" value="Fido_containing"/>
</dbReference>
<name>A0ABX7Q2T7_9BACT</name>